<dbReference type="GeneID" id="108896844"/>
<organism evidence="2 3">
    <name type="scientific">Lates calcarifer</name>
    <name type="common">Barramundi</name>
    <name type="synonym">Holocentrus calcarifer</name>
    <dbReference type="NCBI Taxonomy" id="8187"/>
    <lineage>
        <taxon>Eukaryota</taxon>
        <taxon>Metazoa</taxon>
        <taxon>Chordata</taxon>
        <taxon>Craniata</taxon>
        <taxon>Vertebrata</taxon>
        <taxon>Euteleostomi</taxon>
        <taxon>Actinopterygii</taxon>
        <taxon>Neopterygii</taxon>
        <taxon>Teleostei</taxon>
        <taxon>Neoteleostei</taxon>
        <taxon>Acanthomorphata</taxon>
        <taxon>Carangaria</taxon>
        <taxon>Carangaria incertae sedis</taxon>
        <taxon>Centropomidae</taxon>
        <taxon>Lates</taxon>
    </lineage>
</organism>
<dbReference type="RefSeq" id="XP_018551627.1">
    <property type="nucleotide sequence ID" value="XM_018696111.2"/>
</dbReference>
<dbReference type="AlphaFoldDB" id="A0AAJ7QBA0"/>
<feature type="transmembrane region" description="Helical" evidence="1">
    <location>
        <begin position="195"/>
        <end position="215"/>
    </location>
</feature>
<sequence length="218" mass="24187">MLLKLRVQVGGKKVIALRHVTEQAPAVPRATLCSFPLIHLSRQLKERFDELTKCQQQVSVGAGGAQNVHQKQQKRTHLGTREEMRRCHPGPPFLLTSAERDQRQEPERPAGLILILRQAGHPPTDRWGTAHGYINTVQAHPPAPPVKWPLIGAQEAAAMATSCLAIPWMEIVEGGDFGLQNPLQTKPPPPNFSSLVSPVCLCLMSVFFIFVCYLCQRL</sequence>
<evidence type="ECO:0000313" key="2">
    <source>
        <dbReference type="Proteomes" id="UP000694890"/>
    </source>
</evidence>
<protein>
    <submittedName>
        <fullName evidence="3">Uncharacterized protein LOC108896844</fullName>
    </submittedName>
</protein>
<evidence type="ECO:0000256" key="1">
    <source>
        <dbReference type="SAM" id="Phobius"/>
    </source>
</evidence>
<proteinExistence type="predicted"/>
<dbReference type="Proteomes" id="UP000694890">
    <property type="component" value="Linkage group LG7_1"/>
</dbReference>
<keyword evidence="1" id="KW-0812">Transmembrane</keyword>
<evidence type="ECO:0000313" key="3">
    <source>
        <dbReference type="RefSeq" id="XP_018551627.1"/>
    </source>
</evidence>
<name>A0AAJ7QBA0_LATCA</name>
<reference evidence="3" key="1">
    <citation type="submission" date="2025-08" db="UniProtKB">
        <authorList>
            <consortium name="RefSeq"/>
        </authorList>
    </citation>
    <scope>IDENTIFICATION</scope>
    <source>
        <tissue evidence="3">Brain</tissue>
    </source>
</reference>
<accession>A0AAJ7QBA0</accession>
<gene>
    <name evidence="3" type="primary">LOC108896844</name>
</gene>
<keyword evidence="1" id="KW-1133">Transmembrane helix</keyword>
<dbReference type="KEGG" id="lcf:108896844"/>
<keyword evidence="1" id="KW-0472">Membrane</keyword>